<evidence type="ECO:0000256" key="4">
    <source>
        <dbReference type="RuleBase" id="RU000682"/>
    </source>
</evidence>
<keyword evidence="3 4" id="KW-0539">Nucleus</keyword>
<proteinExistence type="predicted"/>
<dbReference type="Pfam" id="PF00046">
    <property type="entry name" value="Homeodomain"/>
    <property type="match status" value="1"/>
</dbReference>
<dbReference type="SUPFAM" id="SSF47676">
    <property type="entry name" value="Conserved domain common to transcription factors TFIIS, elongin A, CRSP70"/>
    <property type="match status" value="1"/>
</dbReference>
<evidence type="ECO:0000256" key="5">
    <source>
        <dbReference type="SAM" id="MobiDB-lite"/>
    </source>
</evidence>
<feature type="region of interest" description="Disordered" evidence="5">
    <location>
        <begin position="392"/>
        <end position="432"/>
    </location>
</feature>
<dbReference type="InterPro" id="IPR035441">
    <property type="entry name" value="TFIIS/LEDGF_dom_sf"/>
</dbReference>
<dbReference type="Proteomes" id="UP000008311">
    <property type="component" value="Unassembled WGS sequence"/>
</dbReference>
<evidence type="ECO:0000256" key="3">
    <source>
        <dbReference type="PROSITE-ProRule" id="PRU00108"/>
    </source>
</evidence>
<evidence type="ECO:0000313" key="8">
    <source>
        <dbReference type="Proteomes" id="UP000008311"/>
    </source>
</evidence>
<dbReference type="SMART" id="SM00389">
    <property type="entry name" value="HOX"/>
    <property type="match status" value="1"/>
</dbReference>
<keyword evidence="8" id="KW-1185">Reference proteome</keyword>
<dbReference type="PANTHER" id="PTHR33400:SF6">
    <property type="entry name" value="HOMEOBOX PROTEIN LUMINIDEPENDENS"/>
    <property type="match status" value="1"/>
</dbReference>
<name>B9S3T8_RICCO</name>
<dbReference type="STRING" id="3988.B9S3T8"/>
<dbReference type="FunCoup" id="B9S3T8">
    <property type="interactions" value="1656"/>
</dbReference>
<dbReference type="PROSITE" id="PS50071">
    <property type="entry name" value="HOMEOBOX_2"/>
    <property type="match status" value="1"/>
</dbReference>
<dbReference type="eggNOG" id="ENOG502QSCV">
    <property type="taxonomic scope" value="Eukaryota"/>
</dbReference>
<comment type="subcellular location">
    <subcellularLocation>
        <location evidence="1 3 4">Nucleus</location>
    </subcellularLocation>
</comment>
<keyword evidence="3 4" id="KW-0371">Homeobox</keyword>
<dbReference type="Gene3D" id="1.10.10.60">
    <property type="entry name" value="Homeodomain-like"/>
    <property type="match status" value="1"/>
</dbReference>
<dbReference type="AlphaFoldDB" id="B9S3T8"/>
<sequence>MENLEEIEIGTSVVSFQKILDSQKELFHCQIDQLQRIVVTQCKLTGVNPLSQEMAAGAMSIKIGKRPRDLLNPKAIKYMQAVFSMKDAISKKECREISAQFGVTVTQVRDFFNSQRSRVRKLVRLSREKVARANSYDERQDGVPTSSDPMVPIDMAPLNSVYPDLVNFVGSNPAPLSSVDDILPGLHDQDRHFVENIFNLLRKEETFSGQVKLMEWILQIQNPSVLNWFLTKGGVMILATWLSQAAAEEQTSMLLVTLKVLCHLPLHKAVPEHMSAILHSVNRLRFYRTSDISNRARVLLSRWSKMFARAQAMKKPNGMKSSMDPQEMILKQSIDEIMGNELWHPNGNNLEDVLALSESSENMRKMEPSQTLKLLPAPTDDSSRKHILGVLSSHTRERRKVQLVEQPGQKTGGRGPQATKAAPASQGRPMSTDDIQKAKMRALFMQSKQGKTVSSSNGINGMKKGGLSKLSSALSGNLSSSSEVPLLPKVEETKKSVVAPQKNFKQEGPLDPIRKMDLKEPLEDLCKRVRIPWQTPPEIKLNDLWRVGNGENSKEVDVQKNRNRREIEIIYRTVQDIPANPKAPWDVEMDYDDTLTPEIPIEQPPDADVAETQVIPNEKIVNTVVTPAPTLPQINGGSAAEPDLELLAVLLKNPELVFALTSGHAGNISPQDTVKLLDMIKRSGTGLADSVNVFGGKVEEKVEVSLPSPTPSSNPGTAGWRPQVVKNPFSQQNSRGKRVAYSDRPVPTTIPSMQPQNLDSNIKIPQQQATASPQSLSQQVQSAIPRFSLPQTTSSSYIHENQQLSMIFPSHQSLPTNSSMLHTKASEMGLPMNTPHARNFLAGSSVRVETVNHVQPAQSVSYAMNTPERQPVSSPLPPSLPITTRAHPQTHLVSDPVHVHQSTGNMGSMPESWRSRQLVASNSVSQVNQTNYDASSFRGPAQPQVRPGPPWERNEYMGNDGFESWSPENSPSRSPEYMPGRNYPGPGTNPGWNYNPDNRARQRDYNSGHRDQTRNGNRRWR</sequence>
<feature type="domain" description="Homeobox" evidence="6">
    <location>
        <begin position="62"/>
        <end position="122"/>
    </location>
</feature>
<dbReference type="InterPro" id="IPR001356">
    <property type="entry name" value="HD"/>
</dbReference>
<feature type="compositionally biased region" description="Basic and acidic residues" evidence="5">
    <location>
        <begin position="998"/>
        <end position="1013"/>
    </location>
</feature>
<dbReference type="EMBL" id="EQ973863">
    <property type="protein sequence ID" value="EEF41619.1"/>
    <property type="molecule type" value="Genomic_DNA"/>
</dbReference>
<evidence type="ECO:0000313" key="7">
    <source>
        <dbReference type="EMBL" id="EEF41619.1"/>
    </source>
</evidence>
<protein>
    <submittedName>
        <fullName evidence="7">Homeobox protein LUMINIDEPENDENS, putative</fullName>
    </submittedName>
</protein>
<keyword evidence="2 3" id="KW-0238">DNA-binding</keyword>
<dbReference type="GO" id="GO:0003677">
    <property type="term" value="F:DNA binding"/>
    <property type="evidence" value="ECO:0007669"/>
    <property type="project" value="UniProtKB-UniRule"/>
</dbReference>
<dbReference type="GO" id="GO:0010228">
    <property type="term" value="P:vegetative to reproductive phase transition of meristem"/>
    <property type="evidence" value="ECO:0000318"/>
    <property type="project" value="GO_Central"/>
</dbReference>
<feature type="region of interest" description="Disordered" evidence="5">
    <location>
        <begin position="704"/>
        <end position="758"/>
    </location>
</feature>
<dbReference type="SUPFAM" id="SSF46689">
    <property type="entry name" value="Homeodomain-like"/>
    <property type="match status" value="1"/>
</dbReference>
<organism evidence="7 8">
    <name type="scientific">Ricinus communis</name>
    <name type="common">Castor bean</name>
    <dbReference type="NCBI Taxonomy" id="3988"/>
    <lineage>
        <taxon>Eukaryota</taxon>
        <taxon>Viridiplantae</taxon>
        <taxon>Streptophyta</taxon>
        <taxon>Embryophyta</taxon>
        <taxon>Tracheophyta</taxon>
        <taxon>Spermatophyta</taxon>
        <taxon>Magnoliopsida</taxon>
        <taxon>eudicotyledons</taxon>
        <taxon>Gunneridae</taxon>
        <taxon>Pentapetalae</taxon>
        <taxon>rosids</taxon>
        <taxon>fabids</taxon>
        <taxon>Malpighiales</taxon>
        <taxon>Euphorbiaceae</taxon>
        <taxon>Acalyphoideae</taxon>
        <taxon>Acalypheae</taxon>
        <taxon>Ricinus</taxon>
    </lineage>
</organism>
<dbReference type="GO" id="GO:0005634">
    <property type="term" value="C:nucleus"/>
    <property type="evidence" value="ECO:0000318"/>
    <property type="project" value="GO_Central"/>
</dbReference>
<feature type="region of interest" description="Disordered" evidence="5">
    <location>
        <begin position="931"/>
        <end position="1021"/>
    </location>
</feature>
<dbReference type="InterPro" id="IPR009057">
    <property type="entry name" value="Homeodomain-like_sf"/>
</dbReference>
<evidence type="ECO:0000259" key="6">
    <source>
        <dbReference type="PROSITE" id="PS50071"/>
    </source>
</evidence>
<evidence type="ECO:0000256" key="2">
    <source>
        <dbReference type="ARBA" id="ARBA00023125"/>
    </source>
</evidence>
<evidence type="ECO:0000256" key="1">
    <source>
        <dbReference type="ARBA" id="ARBA00004123"/>
    </source>
</evidence>
<feature type="compositionally biased region" description="Polar residues" evidence="5">
    <location>
        <begin position="749"/>
        <end position="758"/>
    </location>
</feature>
<reference evidence="8" key="1">
    <citation type="journal article" date="2010" name="Nat. Biotechnol.">
        <title>Draft genome sequence of the oilseed species Ricinus communis.</title>
        <authorList>
            <person name="Chan A.P."/>
            <person name="Crabtree J."/>
            <person name="Zhao Q."/>
            <person name="Lorenzi H."/>
            <person name="Orvis J."/>
            <person name="Puiu D."/>
            <person name="Melake-Berhan A."/>
            <person name="Jones K.M."/>
            <person name="Redman J."/>
            <person name="Chen G."/>
            <person name="Cahoon E.B."/>
            <person name="Gedil M."/>
            <person name="Stanke M."/>
            <person name="Haas B.J."/>
            <person name="Wortman J.R."/>
            <person name="Fraser-Liggett C.M."/>
            <person name="Ravel J."/>
            <person name="Rabinowicz P.D."/>
        </authorList>
    </citation>
    <scope>NUCLEOTIDE SEQUENCE [LARGE SCALE GENOMIC DNA]</scope>
    <source>
        <strain evidence="8">cv. Hale</strain>
    </source>
</reference>
<dbReference type="InParanoid" id="B9S3T8"/>
<dbReference type="PANTHER" id="PTHR33400">
    <property type="entry name" value="ZINC FINGER CCCH DOMAIN-CONTAINING PROTEIN 6-RELATED"/>
    <property type="match status" value="1"/>
</dbReference>
<feature type="DNA-binding region" description="Homeobox" evidence="3">
    <location>
        <begin position="64"/>
        <end position="123"/>
    </location>
</feature>
<gene>
    <name evidence="7" type="ORF">RCOM_0555290</name>
</gene>
<accession>B9S3T8</accession>